<evidence type="ECO:0000313" key="2">
    <source>
        <dbReference type="Proteomes" id="UP001157418"/>
    </source>
</evidence>
<protein>
    <submittedName>
        <fullName evidence="1">Uncharacterized protein</fullName>
    </submittedName>
</protein>
<keyword evidence="2" id="KW-1185">Reference proteome</keyword>
<dbReference type="EMBL" id="CAKMRJ010001112">
    <property type="protein sequence ID" value="CAH1421537.1"/>
    <property type="molecule type" value="Genomic_DNA"/>
</dbReference>
<accession>A0AAU9M4R1</accession>
<sequence length="229" mass="26213">MDSHAWKLILTEISQALVLNGFRGRLSLKIKGEDFVTLVTKSTHQDTATRMTSTVHRAYNTGRSTRLTAKKYSQVMKRETSELLRINFLMDEVKDLGDTLEEKPYVITWDGALRIEKVVDETGSREKKVNKRKVKSVERNEKHEAIDVELDINETDKSGQVNKTNLVGLLRDDVGQLKELEGKTLVLSTKKEPKFEEPEEKHLTGEFDKEKFEGFFVSFLGPLTLYLHG</sequence>
<comment type="caution">
    <text evidence="1">The sequence shown here is derived from an EMBL/GenBank/DDBJ whole genome shotgun (WGS) entry which is preliminary data.</text>
</comment>
<organism evidence="1 2">
    <name type="scientific">Lactuca virosa</name>
    <dbReference type="NCBI Taxonomy" id="75947"/>
    <lineage>
        <taxon>Eukaryota</taxon>
        <taxon>Viridiplantae</taxon>
        <taxon>Streptophyta</taxon>
        <taxon>Embryophyta</taxon>
        <taxon>Tracheophyta</taxon>
        <taxon>Spermatophyta</taxon>
        <taxon>Magnoliopsida</taxon>
        <taxon>eudicotyledons</taxon>
        <taxon>Gunneridae</taxon>
        <taxon>Pentapetalae</taxon>
        <taxon>asterids</taxon>
        <taxon>campanulids</taxon>
        <taxon>Asterales</taxon>
        <taxon>Asteraceae</taxon>
        <taxon>Cichorioideae</taxon>
        <taxon>Cichorieae</taxon>
        <taxon>Lactucinae</taxon>
        <taxon>Lactuca</taxon>
    </lineage>
</organism>
<gene>
    <name evidence="1" type="ORF">LVIROSA_LOCUS8932</name>
</gene>
<evidence type="ECO:0000313" key="1">
    <source>
        <dbReference type="EMBL" id="CAH1421537.1"/>
    </source>
</evidence>
<proteinExistence type="predicted"/>
<reference evidence="1 2" key="1">
    <citation type="submission" date="2022-01" db="EMBL/GenBank/DDBJ databases">
        <authorList>
            <person name="Xiong W."/>
            <person name="Schranz E."/>
        </authorList>
    </citation>
    <scope>NUCLEOTIDE SEQUENCE [LARGE SCALE GENOMIC DNA]</scope>
</reference>
<dbReference type="AlphaFoldDB" id="A0AAU9M4R1"/>
<dbReference type="Proteomes" id="UP001157418">
    <property type="component" value="Unassembled WGS sequence"/>
</dbReference>
<name>A0AAU9M4R1_9ASTR</name>